<evidence type="ECO:0000256" key="4">
    <source>
        <dbReference type="PROSITE-ProRule" id="PRU01161"/>
    </source>
</evidence>
<dbReference type="EMBL" id="CP163302">
    <property type="protein sequence ID" value="XDP46485.1"/>
    <property type="molecule type" value="Genomic_DNA"/>
</dbReference>
<dbReference type="PANTHER" id="PTHR14226">
    <property type="entry name" value="NEUROPATHY TARGET ESTERASE/SWISS CHEESE D.MELANOGASTER"/>
    <property type="match status" value="1"/>
</dbReference>
<feature type="short sequence motif" description="DGA/G" evidence="4">
    <location>
        <begin position="192"/>
        <end position="194"/>
    </location>
</feature>
<accession>A0AB39L6L5</accession>
<dbReference type="KEGG" id="spue:AB5L97_05610"/>
<gene>
    <name evidence="6" type="ORF">AB5L97_05610</name>
</gene>
<dbReference type="GO" id="GO:0016787">
    <property type="term" value="F:hydrolase activity"/>
    <property type="evidence" value="ECO:0007669"/>
    <property type="project" value="UniProtKB-UniRule"/>
</dbReference>
<name>A0AB39L6L5_9MICC</name>
<keyword evidence="1 4" id="KW-0378">Hydrolase</keyword>
<dbReference type="PANTHER" id="PTHR14226:SF57">
    <property type="entry name" value="BLR7027 PROTEIN"/>
    <property type="match status" value="1"/>
</dbReference>
<keyword evidence="3 4" id="KW-0443">Lipid metabolism</keyword>
<evidence type="ECO:0000256" key="2">
    <source>
        <dbReference type="ARBA" id="ARBA00022963"/>
    </source>
</evidence>
<organism evidence="6">
    <name type="scientific">Sinomonas puerhi</name>
    <dbReference type="NCBI Taxonomy" id="3238584"/>
    <lineage>
        <taxon>Bacteria</taxon>
        <taxon>Bacillati</taxon>
        <taxon>Actinomycetota</taxon>
        <taxon>Actinomycetes</taxon>
        <taxon>Micrococcales</taxon>
        <taxon>Micrococcaceae</taxon>
        <taxon>Sinomonas</taxon>
    </lineage>
</organism>
<feature type="active site" description="Proton acceptor" evidence="4">
    <location>
        <position position="192"/>
    </location>
</feature>
<dbReference type="RefSeq" id="WP_369046800.1">
    <property type="nucleotide sequence ID" value="NZ_CP163302.1"/>
</dbReference>
<sequence length="285" mass="29503">MISTKSALVLAGGGVAGIAWETGFLLGLQDEAPILVQRLLTHSTTLIGTSAGSTVAAQISSGESLQGLFDRQIAATTTELSATIDLAQLGGMIADATNNAASAVQVRQRLGTLALKADTPPAAMRRAVIEARLTTHEWSGWPLLIPAVDTSTGELRVFDRTSGTNLVDVVAASCAVPGVWPPVEIEGRLYMDGGARSLANADLAAGAEQVLILVPSPAETPLGVAVPDEQLRDLDPAQVLMINADAASQEAMGANPLDPEARIPAARAGRDQGRRVAAEIDAFWS</sequence>
<feature type="active site" description="Nucleophile" evidence="4">
    <location>
        <position position="50"/>
    </location>
</feature>
<evidence type="ECO:0000256" key="3">
    <source>
        <dbReference type="ARBA" id="ARBA00023098"/>
    </source>
</evidence>
<dbReference type="PROSITE" id="PS51635">
    <property type="entry name" value="PNPLA"/>
    <property type="match status" value="1"/>
</dbReference>
<evidence type="ECO:0000259" key="5">
    <source>
        <dbReference type="PROSITE" id="PS51635"/>
    </source>
</evidence>
<feature type="short sequence motif" description="GXSXG" evidence="4">
    <location>
        <begin position="48"/>
        <end position="52"/>
    </location>
</feature>
<dbReference type="InterPro" id="IPR002641">
    <property type="entry name" value="PNPLA_dom"/>
</dbReference>
<dbReference type="Gene3D" id="3.40.1090.10">
    <property type="entry name" value="Cytosolic phospholipase A2 catalytic domain"/>
    <property type="match status" value="2"/>
</dbReference>
<feature type="domain" description="PNPLA" evidence="5">
    <location>
        <begin position="8"/>
        <end position="206"/>
    </location>
</feature>
<evidence type="ECO:0000313" key="6">
    <source>
        <dbReference type="EMBL" id="XDP46485.1"/>
    </source>
</evidence>
<dbReference type="SUPFAM" id="SSF52151">
    <property type="entry name" value="FabD/lysophospholipase-like"/>
    <property type="match status" value="1"/>
</dbReference>
<dbReference type="InterPro" id="IPR016035">
    <property type="entry name" value="Acyl_Trfase/lysoPLipase"/>
</dbReference>
<dbReference type="InterPro" id="IPR050301">
    <property type="entry name" value="NTE"/>
</dbReference>
<dbReference type="Pfam" id="PF01734">
    <property type="entry name" value="Patatin"/>
    <property type="match status" value="1"/>
</dbReference>
<feature type="short sequence motif" description="GXGXXG" evidence="4">
    <location>
        <begin position="12"/>
        <end position="17"/>
    </location>
</feature>
<dbReference type="AlphaFoldDB" id="A0AB39L6L5"/>
<reference evidence="6" key="1">
    <citation type="submission" date="2024-07" db="EMBL/GenBank/DDBJ databases">
        <authorList>
            <person name="fu j."/>
        </authorList>
    </citation>
    <scope>NUCLEOTIDE SEQUENCE</scope>
    <source>
        <strain evidence="6">P10A9</strain>
    </source>
</reference>
<proteinExistence type="predicted"/>
<keyword evidence="2 4" id="KW-0442">Lipid degradation</keyword>
<dbReference type="GO" id="GO:0016042">
    <property type="term" value="P:lipid catabolic process"/>
    <property type="evidence" value="ECO:0007669"/>
    <property type="project" value="UniProtKB-UniRule"/>
</dbReference>
<protein>
    <submittedName>
        <fullName evidence="6">Patatin-like phospholipase family protein</fullName>
    </submittedName>
</protein>
<evidence type="ECO:0000256" key="1">
    <source>
        <dbReference type="ARBA" id="ARBA00022801"/>
    </source>
</evidence>